<evidence type="ECO:0000259" key="2">
    <source>
        <dbReference type="Pfam" id="PF01551"/>
    </source>
</evidence>
<organism evidence="3 4">
    <name type="scientific">Fodinibius halophilus</name>
    <dbReference type="NCBI Taxonomy" id="1736908"/>
    <lineage>
        <taxon>Bacteria</taxon>
        <taxon>Pseudomonadati</taxon>
        <taxon>Balneolota</taxon>
        <taxon>Balneolia</taxon>
        <taxon>Balneolales</taxon>
        <taxon>Balneolaceae</taxon>
        <taxon>Fodinibius</taxon>
    </lineage>
</organism>
<evidence type="ECO:0000313" key="3">
    <source>
        <dbReference type="EMBL" id="NGP86861.1"/>
    </source>
</evidence>
<keyword evidence="1" id="KW-1133">Transmembrane helix</keyword>
<dbReference type="Gene3D" id="2.70.70.10">
    <property type="entry name" value="Glucose Permease (Domain IIA)"/>
    <property type="match status" value="1"/>
</dbReference>
<gene>
    <name evidence="3" type="ORF">G3569_00735</name>
</gene>
<evidence type="ECO:0000256" key="1">
    <source>
        <dbReference type="SAM" id="Phobius"/>
    </source>
</evidence>
<comment type="caution">
    <text evidence="3">The sequence shown here is derived from an EMBL/GenBank/DDBJ whole genome shotgun (WGS) entry which is preliminary data.</text>
</comment>
<dbReference type="EMBL" id="JAALLS010000001">
    <property type="protein sequence ID" value="NGP86861.1"/>
    <property type="molecule type" value="Genomic_DNA"/>
</dbReference>
<dbReference type="InterPro" id="IPR016047">
    <property type="entry name" value="M23ase_b-sheet_dom"/>
</dbReference>
<name>A0A6M1T4G8_9BACT</name>
<feature type="domain" description="M23ase beta-sheet core" evidence="2">
    <location>
        <begin position="183"/>
        <end position="278"/>
    </location>
</feature>
<dbReference type="InterPro" id="IPR050570">
    <property type="entry name" value="Cell_wall_metabolism_enzyme"/>
</dbReference>
<accession>A0A6M1T4G8</accession>
<dbReference type="Pfam" id="PF01551">
    <property type="entry name" value="Peptidase_M23"/>
    <property type="match status" value="1"/>
</dbReference>
<keyword evidence="1" id="KW-0472">Membrane</keyword>
<dbReference type="RefSeq" id="WP_165265069.1">
    <property type="nucleotide sequence ID" value="NZ_JAALLS010000001.1"/>
</dbReference>
<sequence>MFEFLKRLFKNQDRDLTFVLFDDDEPESSTSYHFKPSHLWQLFYGALVGVCIITLLLVMFTPLSTLLYNREDAQLRERVIKVSKKVEALQDSLDARDTQLSEMQQVIAGGVDTSFSVSQDYNAVGGQVKSESWEPESFSDVSIDGMLSQDDIIFSKIFDSMPEFPTGYPIDGTSTRGYNPKSGHYGIDIATKKGTEFKAIADGAIVNQDWTVNYGFVLHLQHSNGIITVYKHAASVSKSIGDIVKKGDILGTAGDVGVLSSGPHLHIEIWKNGVPQNPNAYLIKS</sequence>
<reference evidence="3 4" key="1">
    <citation type="submission" date="2020-02" db="EMBL/GenBank/DDBJ databases">
        <title>Aliifodinibius halophilus 2W32, complete genome.</title>
        <authorList>
            <person name="Li Y."/>
            <person name="Wu S."/>
        </authorList>
    </citation>
    <scope>NUCLEOTIDE SEQUENCE [LARGE SCALE GENOMIC DNA]</scope>
    <source>
        <strain evidence="3 4">2W32</strain>
    </source>
</reference>
<keyword evidence="4" id="KW-1185">Reference proteome</keyword>
<evidence type="ECO:0000313" key="4">
    <source>
        <dbReference type="Proteomes" id="UP000479132"/>
    </source>
</evidence>
<protein>
    <submittedName>
        <fullName evidence="3">M23 family metallopeptidase</fullName>
    </submittedName>
</protein>
<dbReference type="AlphaFoldDB" id="A0A6M1T4G8"/>
<dbReference type="CDD" id="cd12797">
    <property type="entry name" value="M23_peptidase"/>
    <property type="match status" value="1"/>
</dbReference>
<feature type="transmembrane region" description="Helical" evidence="1">
    <location>
        <begin position="42"/>
        <end position="68"/>
    </location>
</feature>
<proteinExistence type="predicted"/>
<dbReference type="PANTHER" id="PTHR21666">
    <property type="entry name" value="PEPTIDASE-RELATED"/>
    <property type="match status" value="1"/>
</dbReference>
<dbReference type="PANTHER" id="PTHR21666:SF286">
    <property type="entry name" value="LIPOPROTEIN NLPD"/>
    <property type="match status" value="1"/>
</dbReference>
<dbReference type="Proteomes" id="UP000479132">
    <property type="component" value="Unassembled WGS sequence"/>
</dbReference>
<dbReference type="SUPFAM" id="SSF51261">
    <property type="entry name" value="Duplicated hybrid motif"/>
    <property type="match status" value="1"/>
</dbReference>
<keyword evidence="1" id="KW-0812">Transmembrane</keyword>
<dbReference type="GO" id="GO:0004222">
    <property type="term" value="F:metalloendopeptidase activity"/>
    <property type="evidence" value="ECO:0007669"/>
    <property type="project" value="TreeGrafter"/>
</dbReference>
<dbReference type="InterPro" id="IPR011055">
    <property type="entry name" value="Dup_hybrid_motif"/>
</dbReference>